<evidence type="ECO:0000313" key="1">
    <source>
        <dbReference type="EMBL" id="QHT60873.1"/>
    </source>
</evidence>
<evidence type="ECO:0000313" key="2">
    <source>
        <dbReference type="Proteomes" id="UP000476064"/>
    </source>
</evidence>
<dbReference type="Gene3D" id="3.60.15.10">
    <property type="entry name" value="Ribonuclease Z/Hydroxyacylglutathione hydrolase-like"/>
    <property type="match status" value="1"/>
</dbReference>
<keyword evidence="1" id="KW-0378">Hydrolase</keyword>
<accession>A0A6C0FZD4</accession>
<name>A0A6C0FZD4_9BACL</name>
<sequence length="221" mass="24395">MKMIWYGHSSFMLTSEQGTRVLIDPYGKFLGYRMPKPIETDAVIVTHNHKDHNQIQVASGSYVLINEPEPRTVRDVAVRGVRTFHDKHNGAKRGGNLCFVIEMDGIVVCHAGDLGHLLTEEQLASLGAIDVLIVPIGGRMTLNGTEAAQVVRQLNPAIAIPMHYGTKALGLLGRIVFEKSAPFIQALGRPLTADVRTLALSKRELPDKPQTLTFQYVQQYA</sequence>
<proteinExistence type="predicted"/>
<dbReference type="Pfam" id="PF13483">
    <property type="entry name" value="Lactamase_B_3"/>
    <property type="match status" value="1"/>
</dbReference>
<gene>
    <name evidence="1" type="ORF">GXP70_13565</name>
</gene>
<dbReference type="Proteomes" id="UP000476064">
    <property type="component" value="Chromosome"/>
</dbReference>
<dbReference type="PANTHER" id="PTHR42967:SF1">
    <property type="entry name" value="MBL FOLD METALLO-HYDROLASE"/>
    <property type="match status" value="1"/>
</dbReference>
<dbReference type="EMBL" id="CP048209">
    <property type="protein sequence ID" value="QHT60873.1"/>
    <property type="molecule type" value="Genomic_DNA"/>
</dbReference>
<dbReference type="RefSeq" id="WP_162357312.1">
    <property type="nucleotide sequence ID" value="NZ_CP048209.1"/>
</dbReference>
<keyword evidence="2" id="KW-1185">Reference proteome</keyword>
<dbReference type="PANTHER" id="PTHR42967">
    <property type="entry name" value="METAL DEPENDENT HYDROLASE"/>
    <property type="match status" value="1"/>
</dbReference>
<dbReference type="AlphaFoldDB" id="A0A6C0FZD4"/>
<dbReference type="KEGG" id="plyc:GXP70_13565"/>
<dbReference type="SUPFAM" id="SSF56281">
    <property type="entry name" value="Metallo-hydrolase/oxidoreductase"/>
    <property type="match status" value="1"/>
</dbReference>
<dbReference type="GO" id="GO:0016787">
    <property type="term" value="F:hydrolase activity"/>
    <property type="evidence" value="ECO:0007669"/>
    <property type="project" value="UniProtKB-KW"/>
</dbReference>
<organism evidence="1 2">
    <name type="scientific">Paenibacillus lycopersici</name>
    <dbReference type="NCBI Taxonomy" id="2704462"/>
    <lineage>
        <taxon>Bacteria</taxon>
        <taxon>Bacillati</taxon>
        <taxon>Bacillota</taxon>
        <taxon>Bacilli</taxon>
        <taxon>Bacillales</taxon>
        <taxon>Paenibacillaceae</taxon>
        <taxon>Paenibacillus</taxon>
    </lineage>
</organism>
<protein>
    <submittedName>
        <fullName evidence="1">MBL fold metallo-hydrolase</fullName>
    </submittedName>
</protein>
<dbReference type="InterPro" id="IPR036866">
    <property type="entry name" value="RibonucZ/Hydroxyglut_hydro"/>
</dbReference>
<reference evidence="1 2" key="1">
    <citation type="submission" date="2020-01" db="EMBL/GenBank/DDBJ databases">
        <title>Paenibacillus sp. nov., isolated from tomato rhizosphere.</title>
        <authorList>
            <person name="Weon H.-Y."/>
            <person name="Lee S.A."/>
        </authorList>
    </citation>
    <scope>NUCLEOTIDE SEQUENCE [LARGE SCALE GENOMIC DNA]</scope>
    <source>
        <strain evidence="1 2">12200R-189</strain>
    </source>
</reference>